<organism evidence="2 3">
    <name type="scientific">Zosterops borbonicus</name>
    <dbReference type="NCBI Taxonomy" id="364589"/>
    <lineage>
        <taxon>Eukaryota</taxon>
        <taxon>Metazoa</taxon>
        <taxon>Chordata</taxon>
        <taxon>Craniata</taxon>
        <taxon>Vertebrata</taxon>
        <taxon>Euteleostomi</taxon>
        <taxon>Archelosauria</taxon>
        <taxon>Archosauria</taxon>
        <taxon>Dinosauria</taxon>
        <taxon>Saurischia</taxon>
        <taxon>Theropoda</taxon>
        <taxon>Coelurosauria</taxon>
        <taxon>Aves</taxon>
        <taxon>Neognathae</taxon>
        <taxon>Neoaves</taxon>
        <taxon>Telluraves</taxon>
        <taxon>Australaves</taxon>
        <taxon>Passeriformes</taxon>
        <taxon>Sylvioidea</taxon>
        <taxon>Zosteropidae</taxon>
        <taxon>Zosterops</taxon>
    </lineage>
</organism>
<proteinExistence type="predicted"/>
<dbReference type="InterPro" id="IPR050462">
    <property type="entry name" value="Retroviral_Gag-Pol_poly"/>
</dbReference>
<feature type="domain" description="Core shell protein Gag P30" evidence="1">
    <location>
        <begin position="68"/>
        <end position="267"/>
    </location>
</feature>
<reference evidence="2" key="1">
    <citation type="submission" date="2019-04" db="EMBL/GenBank/DDBJ databases">
        <title>Genome assembly of Zosterops borbonicus 15179.</title>
        <authorList>
            <person name="Leroy T."/>
            <person name="Anselmetti Y."/>
            <person name="Tilak M.-K."/>
            <person name="Nabholz B."/>
        </authorList>
    </citation>
    <scope>NUCLEOTIDE SEQUENCE</scope>
    <source>
        <strain evidence="2">HGM_15179</strain>
        <tissue evidence="2">Muscle</tissue>
    </source>
</reference>
<keyword evidence="3" id="KW-1185">Reference proteome</keyword>
<dbReference type="Pfam" id="PF02093">
    <property type="entry name" value="Gag_p30"/>
    <property type="match status" value="1"/>
</dbReference>
<dbReference type="InterPro" id="IPR008919">
    <property type="entry name" value="Retrov_capsid_N"/>
</dbReference>
<name>A0A8K1GA34_9PASS</name>
<dbReference type="SUPFAM" id="SSF47943">
    <property type="entry name" value="Retrovirus capsid protein, N-terminal core domain"/>
    <property type="match status" value="1"/>
</dbReference>
<dbReference type="Gene3D" id="1.10.375.10">
    <property type="entry name" value="Human Immunodeficiency Virus Type 1 Capsid Protein"/>
    <property type="match status" value="1"/>
</dbReference>
<evidence type="ECO:0000313" key="3">
    <source>
        <dbReference type="Proteomes" id="UP000796761"/>
    </source>
</evidence>
<protein>
    <recommendedName>
        <fullName evidence="1">Core shell protein Gag P30 domain-containing protein</fullName>
    </recommendedName>
</protein>
<dbReference type="OrthoDB" id="9422159at2759"/>
<evidence type="ECO:0000259" key="1">
    <source>
        <dbReference type="Pfam" id="PF02093"/>
    </source>
</evidence>
<gene>
    <name evidence="2" type="ORF">HGM15179_012533</name>
</gene>
<accession>A0A8K1GA34</accession>
<dbReference type="EMBL" id="SWJQ01000428">
    <property type="protein sequence ID" value="TRZ14577.1"/>
    <property type="molecule type" value="Genomic_DNA"/>
</dbReference>
<comment type="caution">
    <text evidence="2">The sequence shown here is derived from an EMBL/GenBank/DDBJ whole genome shotgun (WGS) entry which is preliminary data.</text>
</comment>
<dbReference type="GO" id="GO:0019068">
    <property type="term" value="P:virion assembly"/>
    <property type="evidence" value="ECO:0007669"/>
    <property type="project" value="InterPro"/>
</dbReference>
<evidence type="ECO:0000313" key="2">
    <source>
        <dbReference type="EMBL" id="TRZ14577.1"/>
    </source>
</evidence>
<dbReference type="AlphaFoldDB" id="A0A8K1GA34"/>
<dbReference type="InterPro" id="IPR003036">
    <property type="entry name" value="Gag_P30"/>
</dbReference>
<sequence>MESSESEEDSSDASIAHCTRGRLTPTWPKAVKGILKTGKQNKTIIVLVRQGVGADGPVFVKVPLSPADLVIWKQSAGTYRDNPDNIARVVKMIMKTQNPDWEDIQVILDTLMDDRERDMVLRAARESAREDIQNGLVTGTLDCNFPTEDPKWNPNNPSEVDILRLKRCQEWISTDVQQAIPKSLNWSKLYEIQQEKKESPTAFLERLKEAARKYTDLQIDSEQARVQLTFIFLGQSQEDIRKKLQKLEGEELRSLDKLLEVAWKVYNNQDKKVAKKWGQSLLAVMVAEPVEAVTEMVLSEAVED</sequence>
<dbReference type="PANTHER" id="PTHR33166">
    <property type="entry name" value="GAG_P30 DOMAIN-CONTAINING PROTEIN"/>
    <property type="match status" value="1"/>
</dbReference>
<dbReference type="Proteomes" id="UP000796761">
    <property type="component" value="Unassembled WGS sequence"/>
</dbReference>